<accession>A0ACB8SZA7</accession>
<sequence length="588" mass="65114">MARRSTRSRRGGFVSSGFDPTTSAFPLDLLTQVFQDQDFLSEDCVEAGAKDKGETTHDRVPQTPQSDAPVLRLPFEIMNQIFANVKMLAGTTPPRRRQPPNFLAVTQVCYSWRSIAYSCKDLWTDIHLQSYMWTRISLDRSNPYPVTVRCVHDEYSDGKPPNSAAMALALRELPRIRDLALEKWHPYKRPRGPINTSAVDTLVADAIRLLTARSAPLLQELSLDTSLSTHPVSLAGIFQDDVPSALCFLKLRNCQIPSSSVLFAPTLTRLHLYDCVAWPTDEHVRETFSRMPRLQNVLVTPVKFRRPVVGIDLTLNHVHLSEARNVAFVGDVFHLAIGMRGISVSCGCDRLEVTFLPLGPGPFQRYASWAASTIQRLFTPAEADASYETVAIVQAEDNSAPQTAVFQASNPRCNSGGPGLPATLQATFRLAGQSIDIACSLLHALPSARGVRTLRACHPDLTVPLWVSIRANGDLETVIAERAAVRSLVKAFDHAAREGDFLFPQLRHLYIVDVVLGSLGDADNMCRGLVSELGRMHERGEMCKLTLVTCDVVEDVFVQMQQMLGVDQMERDDGDPGKSVWSRIESLP</sequence>
<reference evidence="1" key="2">
    <citation type="journal article" date="2022" name="New Phytol.">
        <title>Evolutionary transition to the ectomycorrhizal habit in the genomes of a hyperdiverse lineage of mushroom-forming fungi.</title>
        <authorList>
            <person name="Looney B."/>
            <person name="Miyauchi S."/>
            <person name="Morin E."/>
            <person name="Drula E."/>
            <person name="Courty P.E."/>
            <person name="Kohler A."/>
            <person name="Kuo A."/>
            <person name="LaButti K."/>
            <person name="Pangilinan J."/>
            <person name="Lipzen A."/>
            <person name="Riley R."/>
            <person name="Andreopoulos W."/>
            <person name="He G."/>
            <person name="Johnson J."/>
            <person name="Nolan M."/>
            <person name="Tritt A."/>
            <person name="Barry K.W."/>
            <person name="Grigoriev I.V."/>
            <person name="Nagy L.G."/>
            <person name="Hibbett D."/>
            <person name="Henrissat B."/>
            <person name="Matheny P.B."/>
            <person name="Labbe J."/>
            <person name="Martin F.M."/>
        </authorList>
    </citation>
    <scope>NUCLEOTIDE SEQUENCE</scope>
    <source>
        <strain evidence="1">HHB10654</strain>
    </source>
</reference>
<name>A0ACB8SZA7_9AGAM</name>
<reference evidence="1" key="1">
    <citation type="submission" date="2021-03" db="EMBL/GenBank/DDBJ databases">
        <authorList>
            <consortium name="DOE Joint Genome Institute"/>
            <person name="Ahrendt S."/>
            <person name="Looney B.P."/>
            <person name="Miyauchi S."/>
            <person name="Morin E."/>
            <person name="Drula E."/>
            <person name="Courty P.E."/>
            <person name="Chicoki N."/>
            <person name="Fauchery L."/>
            <person name="Kohler A."/>
            <person name="Kuo A."/>
            <person name="Labutti K."/>
            <person name="Pangilinan J."/>
            <person name="Lipzen A."/>
            <person name="Riley R."/>
            <person name="Andreopoulos W."/>
            <person name="He G."/>
            <person name="Johnson J."/>
            <person name="Barry K.W."/>
            <person name="Grigoriev I.V."/>
            <person name="Nagy L."/>
            <person name="Hibbett D."/>
            <person name="Henrissat B."/>
            <person name="Matheny P.B."/>
            <person name="Labbe J."/>
            <person name="Martin F."/>
        </authorList>
    </citation>
    <scope>NUCLEOTIDE SEQUENCE</scope>
    <source>
        <strain evidence="1">HHB10654</strain>
    </source>
</reference>
<comment type="caution">
    <text evidence="1">The sequence shown here is derived from an EMBL/GenBank/DDBJ whole genome shotgun (WGS) entry which is preliminary data.</text>
</comment>
<gene>
    <name evidence="1" type="ORF">BV25DRAFT_1992139</name>
</gene>
<dbReference type="EMBL" id="MU277212">
    <property type="protein sequence ID" value="KAI0061437.1"/>
    <property type="molecule type" value="Genomic_DNA"/>
</dbReference>
<evidence type="ECO:0000313" key="1">
    <source>
        <dbReference type="EMBL" id="KAI0061437.1"/>
    </source>
</evidence>
<keyword evidence="2" id="KW-1185">Reference proteome</keyword>
<dbReference type="Proteomes" id="UP000814140">
    <property type="component" value="Unassembled WGS sequence"/>
</dbReference>
<protein>
    <submittedName>
        <fullName evidence="1">Uncharacterized protein</fullName>
    </submittedName>
</protein>
<evidence type="ECO:0000313" key="2">
    <source>
        <dbReference type="Proteomes" id="UP000814140"/>
    </source>
</evidence>
<organism evidence="1 2">
    <name type="scientific">Artomyces pyxidatus</name>
    <dbReference type="NCBI Taxonomy" id="48021"/>
    <lineage>
        <taxon>Eukaryota</taxon>
        <taxon>Fungi</taxon>
        <taxon>Dikarya</taxon>
        <taxon>Basidiomycota</taxon>
        <taxon>Agaricomycotina</taxon>
        <taxon>Agaricomycetes</taxon>
        <taxon>Russulales</taxon>
        <taxon>Auriscalpiaceae</taxon>
        <taxon>Artomyces</taxon>
    </lineage>
</organism>
<proteinExistence type="predicted"/>